<dbReference type="NCBIfam" id="NF008757">
    <property type="entry name" value="PRK11788.1-5"/>
    <property type="match status" value="1"/>
</dbReference>
<reference evidence="5" key="1">
    <citation type="submission" date="2018-06" db="EMBL/GenBank/DDBJ databases">
        <authorList>
            <person name="Zhirakovskaya E."/>
        </authorList>
    </citation>
    <scope>NUCLEOTIDE SEQUENCE</scope>
</reference>
<organism evidence="5">
    <name type="scientific">hydrothermal vent metagenome</name>
    <dbReference type="NCBI Taxonomy" id="652676"/>
    <lineage>
        <taxon>unclassified sequences</taxon>
        <taxon>metagenomes</taxon>
        <taxon>ecological metagenomes</taxon>
    </lineage>
</organism>
<dbReference type="PANTHER" id="PTHR45586">
    <property type="entry name" value="TPR REPEAT-CONTAINING PROTEIN PA4667"/>
    <property type="match status" value="1"/>
</dbReference>
<dbReference type="InterPro" id="IPR051012">
    <property type="entry name" value="CellSynth/LPSAsmb/PSIAsmb"/>
</dbReference>
<feature type="domain" description="LapB rubredoxin metal binding" evidence="4">
    <location>
        <begin position="353"/>
        <end position="380"/>
    </location>
</feature>
<dbReference type="AlphaFoldDB" id="A0A3B0Y749"/>
<gene>
    <name evidence="5" type="ORF">MNBD_GAMMA12-1317</name>
</gene>
<dbReference type="InterPro" id="IPR041166">
    <property type="entry name" value="Rubredoxin_2"/>
</dbReference>
<dbReference type="SMART" id="SM00028">
    <property type="entry name" value="TPR"/>
    <property type="match status" value="5"/>
</dbReference>
<dbReference type="InterPro" id="IPR011990">
    <property type="entry name" value="TPR-like_helical_dom_sf"/>
</dbReference>
<keyword evidence="2" id="KW-0677">Repeat</keyword>
<dbReference type="GO" id="GO:0046872">
    <property type="term" value="F:metal ion binding"/>
    <property type="evidence" value="ECO:0007669"/>
    <property type="project" value="UniProtKB-KW"/>
</dbReference>
<evidence type="ECO:0000256" key="2">
    <source>
        <dbReference type="ARBA" id="ARBA00022737"/>
    </source>
</evidence>
<dbReference type="PROSITE" id="PS50005">
    <property type="entry name" value="TPR"/>
    <property type="match status" value="1"/>
</dbReference>
<dbReference type="Pfam" id="PF13432">
    <property type="entry name" value="TPR_16"/>
    <property type="match status" value="1"/>
</dbReference>
<proteinExistence type="inferred from homology"/>
<dbReference type="Pfam" id="PF13176">
    <property type="entry name" value="TPR_7"/>
    <property type="match status" value="1"/>
</dbReference>
<keyword evidence="3" id="KW-0802">TPR repeat</keyword>
<accession>A0A3B0Y749</accession>
<dbReference type="SUPFAM" id="SSF81901">
    <property type="entry name" value="HCP-like"/>
    <property type="match status" value="1"/>
</dbReference>
<name>A0A3B0Y749_9ZZZZ</name>
<dbReference type="Gene3D" id="1.25.40.10">
    <property type="entry name" value="Tetratricopeptide repeat domain"/>
    <property type="match status" value="1"/>
</dbReference>
<protein>
    <submittedName>
        <fullName evidence="5">Lipopolysaccharide assembly protein LapB</fullName>
    </submittedName>
</protein>
<dbReference type="InterPro" id="IPR030865">
    <property type="entry name" value="LapB"/>
</dbReference>
<dbReference type="GO" id="GO:0008653">
    <property type="term" value="P:lipopolysaccharide metabolic process"/>
    <property type="evidence" value="ECO:0007669"/>
    <property type="project" value="InterPro"/>
</dbReference>
<dbReference type="EMBL" id="UOFL01000018">
    <property type="protein sequence ID" value="VAW71357.1"/>
    <property type="molecule type" value="Genomic_DNA"/>
</dbReference>
<keyword evidence="1" id="KW-0479">Metal-binding</keyword>
<sequence>MNSLWLLLLPVAAASGWYVAYREYQRKEKNLSGVSSDYIKGLNYLLNEQPDKAIEVFIRMVEVDADTVETHLALGHLFRRRGEVDRAIRIHQNLIARPRLDSDIRTLALLELGEDYMKAGLFDRAENLFQELIDLNEHTARALTHLRDIYQQEQDWENAIKTCRRLETVTSKSMNYIIAQYYCEMSEKLFCENSLKESEKLAQKALSIDRKCVRASVLQARIDSGNNNFTAAINSYKHVVDQDIDYFPEVIEPMLDCYRKTGNEHDMMSFLQSILERYNGISPMLALAGLKREHGTDREAMEFVIEQLRKRPSVKGLNWLIELSLQHSQGEAKKNLMILYDLTHKLIEGKPVYECKTCGFAGKSIHWQCPGCKKWNSVKPIHGVEGE</sequence>
<evidence type="ECO:0000256" key="3">
    <source>
        <dbReference type="ARBA" id="ARBA00022803"/>
    </source>
</evidence>
<dbReference type="HAMAP" id="MF_00994">
    <property type="entry name" value="LPS_assembly_LapB"/>
    <property type="match status" value="1"/>
</dbReference>
<dbReference type="PANTHER" id="PTHR45586:SF1">
    <property type="entry name" value="LIPOPOLYSACCHARIDE ASSEMBLY PROTEIN B"/>
    <property type="match status" value="1"/>
</dbReference>
<dbReference type="Pfam" id="PF18073">
    <property type="entry name" value="Zn_ribbon_LapB"/>
    <property type="match status" value="1"/>
</dbReference>
<evidence type="ECO:0000313" key="5">
    <source>
        <dbReference type="EMBL" id="VAW71357.1"/>
    </source>
</evidence>
<evidence type="ECO:0000259" key="4">
    <source>
        <dbReference type="Pfam" id="PF18073"/>
    </source>
</evidence>
<evidence type="ECO:0000256" key="1">
    <source>
        <dbReference type="ARBA" id="ARBA00022723"/>
    </source>
</evidence>
<dbReference type="InterPro" id="IPR019734">
    <property type="entry name" value="TPR_rpt"/>
</dbReference>